<dbReference type="AlphaFoldDB" id="B8BH13"/>
<dbReference type="EMBL" id="CM000135">
    <property type="protein sequence ID" value="EEC67015.1"/>
    <property type="molecule type" value="Genomic_DNA"/>
</dbReference>
<keyword evidence="2" id="KW-1185">Reference proteome</keyword>
<evidence type="ECO:0000313" key="1">
    <source>
        <dbReference type="EMBL" id="EEC67015.1"/>
    </source>
</evidence>
<proteinExistence type="predicted"/>
<evidence type="ECO:0000313" key="2">
    <source>
        <dbReference type="Proteomes" id="UP000007015"/>
    </source>
</evidence>
<name>B8BH13_ORYSI</name>
<protein>
    <submittedName>
        <fullName evidence="1">Uncharacterized protein</fullName>
    </submittedName>
</protein>
<accession>B8BH13</accession>
<organism evidence="1 2">
    <name type="scientific">Oryza sativa subsp. indica</name>
    <name type="common">Rice</name>
    <dbReference type="NCBI Taxonomy" id="39946"/>
    <lineage>
        <taxon>Eukaryota</taxon>
        <taxon>Viridiplantae</taxon>
        <taxon>Streptophyta</taxon>
        <taxon>Embryophyta</taxon>
        <taxon>Tracheophyta</taxon>
        <taxon>Spermatophyta</taxon>
        <taxon>Magnoliopsida</taxon>
        <taxon>Liliopsida</taxon>
        <taxon>Poales</taxon>
        <taxon>Poaceae</taxon>
        <taxon>BOP clade</taxon>
        <taxon>Oryzoideae</taxon>
        <taxon>Oryzeae</taxon>
        <taxon>Oryzinae</taxon>
        <taxon>Oryza</taxon>
        <taxon>Oryza sativa</taxon>
    </lineage>
</organism>
<dbReference type="Gramene" id="BGIOSGA033004-TA">
    <property type="protein sequence ID" value="BGIOSGA033004-PA"/>
    <property type="gene ID" value="BGIOSGA033004"/>
</dbReference>
<reference evidence="1 2" key="1">
    <citation type="journal article" date="2005" name="PLoS Biol.">
        <title>The genomes of Oryza sativa: a history of duplications.</title>
        <authorList>
            <person name="Yu J."/>
            <person name="Wang J."/>
            <person name="Lin W."/>
            <person name="Li S."/>
            <person name="Li H."/>
            <person name="Zhou J."/>
            <person name="Ni P."/>
            <person name="Dong W."/>
            <person name="Hu S."/>
            <person name="Zeng C."/>
            <person name="Zhang J."/>
            <person name="Zhang Y."/>
            <person name="Li R."/>
            <person name="Xu Z."/>
            <person name="Li S."/>
            <person name="Li X."/>
            <person name="Zheng H."/>
            <person name="Cong L."/>
            <person name="Lin L."/>
            <person name="Yin J."/>
            <person name="Geng J."/>
            <person name="Li G."/>
            <person name="Shi J."/>
            <person name="Liu J."/>
            <person name="Lv H."/>
            <person name="Li J."/>
            <person name="Wang J."/>
            <person name="Deng Y."/>
            <person name="Ran L."/>
            <person name="Shi X."/>
            <person name="Wang X."/>
            <person name="Wu Q."/>
            <person name="Li C."/>
            <person name="Ren X."/>
            <person name="Wang J."/>
            <person name="Wang X."/>
            <person name="Li D."/>
            <person name="Liu D."/>
            <person name="Zhang X."/>
            <person name="Ji Z."/>
            <person name="Zhao W."/>
            <person name="Sun Y."/>
            <person name="Zhang Z."/>
            <person name="Bao J."/>
            <person name="Han Y."/>
            <person name="Dong L."/>
            <person name="Ji J."/>
            <person name="Chen P."/>
            <person name="Wu S."/>
            <person name="Liu J."/>
            <person name="Xiao Y."/>
            <person name="Bu D."/>
            <person name="Tan J."/>
            <person name="Yang L."/>
            <person name="Ye C."/>
            <person name="Zhang J."/>
            <person name="Xu J."/>
            <person name="Zhou Y."/>
            <person name="Yu Y."/>
            <person name="Zhang B."/>
            <person name="Zhuang S."/>
            <person name="Wei H."/>
            <person name="Liu B."/>
            <person name="Lei M."/>
            <person name="Yu H."/>
            <person name="Li Y."/>
            <person name="Xu H."/>
            <person name="Wei S."/>
            <person name="He X."/>
            <person name="Fang L."/>
            <person name="Zhang Z."/>
            <person name="Zhang Y."/>
            <person name="Huang X."/>
            <person name="Su Z."/>
            <person name="Tong W."/>
            <person name="Li J."/>
            <person name="Tong Z."/>
            <person name="Li S."/>
            <person name="Ye J."/>
            <person name="Wang L."/>
            <person name="Fang L."/>
            <person name="Lei T."/>
            <person name="Chen C."/>
            <person name="Chen H."/>
            <person name="Xu Z."/>
            <person name="Li H."/>
            <person name="Huang H."/>
            <person name="Zhang F."/>
            <person name="Xu H."/>
            <person name="Li N."/>
            <person name="Zhao C."/>
            <person name="Li S."/>
            <person name="Dong L."/>
            <person name="Huang Y."/>
            <person name="Li L."/>
            <person name="Xi Y."/>
            <person name="Qi Q."/>
            <person name="Li W."/>
            <person name="Zhang B."/>
            <person name="Hu W."/>
            <person name="Zhang Y."/>
            <person name="Tian X."/>
            <person name="Jiao Y."/>
            <person name="Liang X."/>
            <person name="Jin J."/>
            <person name="Gao L."/>
            <person name="Zheng W."/>
            <person name="Hao B."/>
            <person name="Liu S."/>
            <person name="Wang W."/>
            <person name="Yuan L."/>
            <person name="Cao M."/>
            <person name="McDermott J."/>
            <person name="Samudrala R."/>
            <person name="Wang J."/>
            <person name="Wong G.K."/>
            <person name="Yang H."/>
        </authorList>
    </citation>
    <scope>NUCLEOTIDE SEQUENCE [LARGE SCALE GENOMIC DNA]</scope>
    <source>
        <strain evidence="2">cv. 93-11</strain>
    </source>
</reference>
<dbReference type="Proteomes" id="UP000007015">
    <property type="component" value="Chromosome 10"/>
</dbReference>
<dbReference type="HOGENOM" id="CLU_1597188_0_0_1"/>
<sequence>MGIGDLSIISHPRQKFSWPENSITSCVVCTQQGGYPDLRGSGDGAAGAAMRARPSRAVAGDWATWWGGAAWQARPDGVTSMAASSPPPSLWKMTAGGTAATRGGGGTADTSKCHRRATTATNIHHARMRRYRPLGLLPSFQATPYGGPSTTGNLGWPPVRRWRLQTR</sequence>
<gene>
    <name evidence="1" type="ORF">OsI_33733</name>
</gene>